<evidence type="ECO:0000313" key="3">
    <source>
        <dbReference type="EMBL" id="BBO21721.1"/>
    </source>
</evidence>
<accession>A0A809S6J3</accession>
<evidence type="ECO:0000313" key="4">
    <source>
        <dbReference type="Proteomes" id="UP000662914"/>
    </source>
</evidence>
<feature type="domain" description="Ice-binding protein C-terminal" evidence="2">
    <location>
        <begin position="151"/>
        <end position="175"/>
    </location>
</feature>
<organism evidence="3 4">
    <name type="scientific">Candidatus Desulfobacillus denitrificans</name>
    <dbReference type="NCBI Taxonomy" id="2608985"/>
    <lineage>
        <taxon>Bacteria</taxon>
        <taxon>Pseudomonadati</taxon>
        <taxon>Pseudomonadota</taxon>
        <taxon>Betaproteobacteria</taxon>
        <taxon>Candidatus Desulfobacillus</taxon>
    </lineage>
</organism>
<dbReference type="EMBL" id="AP021857">
    <property type="protein sequence ID" value="BBO21721.1"/>
    <property type="molecule type" value="Genomic_DNA"/>
</dbReference>
<keyword evidence="1" id="KW-0732">Signal</keyword>
<protein>
    <recommendedName>
        <fullName evidence="2">Ice-binding protein C-terminal domain-containing protein</fullName>
    </recommendedName>
</protein>
<dbReference type="NCBIfam" id="NF038126">
    <property type="entry name" value="PEP_CTERM_FxDxF"/>
    <property type="match status" value="1"/>
</dbReference>
<evidence type="ECO:0000259" key="2">
    <source>
        <dbReference type="Pfam" id="PF07589"/>
    </source>
</evidence>
<dbReference type="Proteomes" id="UP000662914">
    <property type="component" value="Chromosome"/>
</dbReference>
<feature type="chain" id="PRO_5035184943" description="Ice-binding protein C-terminal domain-containing protein" evidence="1">
    <location>
        <begin position="31"/>
        <end position="177"/>
    </location>
</feature>
<name>A0A809S6J3_9PROT</name>
<feature type="signal peptide" evidence="1">
    <location>
        <begin position="1"/>
        <end position="30"/>
    </location>
</feature>
<dbReference type="KEGG" id="ddz:DSYM_24200"/>
<gene>
    <name evidence="3" type="ORF">DSYM_24200</name>
</gene>
<reference evidence="3" key="1">
    <citation type="journal article" name="DNA Res.">
        <title>The physiological potential of anammox bacteria as revealed by their core genome structure.</title>
        <authorList>
            <person name="Okubo T."/>
            <person name="Toyoda A."/>
            <person name="Fukuhara K."/>
            <person name="Uchiyama I."/>
            <person name="Harigaya Y."/>
            <person name="Kuroiwa M."/>
            <person name="Suzuki T."/>
            <person name="Murakami Y."/>
            <person name="Suwa Y."/>
            <person name="Takami H."/>
        </authorList>
    </citation>
    <scope>NUCLEOTIDE SEQUENCE</scope>
    <source>
        <strain evidence="3">317325-3</strain>
    </source>
</reference>
<dbReference type="AlphaFoldDB" id="A0A809S6J3"/>
<sequence>MPLNKLIQRASRILAVAAFAFGLTAGNATAADYVIPGTIGTSPTVMTNFVGAGSFLDNIQFTLGAIGAIGSSGTPINLSIGPLSILNMAFTGGSIYAGSIASPGAMVGSFTNSGGVLSFSGLLAPYGTYFASLAGTASGAYGGSYAFTIAAVPEPGQWLMFLAGIAMLGAMVHRRAA</sequence>
<dbReference type="InterPro" id="IPR013424">
    <property type="entry name" value="Ice-binding_C"/>
</dbReference>
<evidence type="ECO:0000256" key="1">
    <source>
        <dbReference type="SAM" id="SignalP"/>
    </source>
</evidence>
<dbReference type="NCBIfam" id="TIGR02595">
    <property type="entry name" value="PEP_CTERM"/>
    <property type="match status" value="1"/>
</dbReference>
<dbReference type="Pfam" id="PF07589">
    <property type="entry name" value="PEP-CTERM"/>
    <property type="match status" value="1"/>
</dbReference>
<proteinExistence type="predicted"/>